<feature type="transmembrane region" description="Helical" evidence="5">
    <location>
        <begin position="193"/>
        <end position="210"/>
    </location>
</feature>
<comment type="subcellular location">
    <subcellularLocation>
        <location evidence="1">Membrane</location>
        <topology evidence="1">Multi-pass membrane protein</topology>
    </subcellularLocation>
</comment>
<dbReference type="RefSeq" id="WP_179169521.1">
    <property type="nucleotide sequence ID" value="NZ_CP058529.1"/>
</dbReference>
<feature type="transmembrane region" description="Helical" evidence="5">
    <location>
        <begin position="100"/>
        <end position="121"/>
    </location>
</feature>
<dbReference type="Pfam" id="PF00892">
    <property type="entry name" value="EamA"/>
    <property type="match status" value="2"/>
</dbReference>
<gene>
    <name evidence="7" type="ORF">HUG10_10435</name>
</gene>
<feature type="transmembrane region" description="Helical" evidence="5">
    <location>
        <begin position="164"/>
        <end position="181"/>
    </location>
</feature>
<feature type="transmembrane region" description="Helical" evidence="5">
    <location>
        <begin position="6"/>
        <end position="23"/>
    </location>
</feature>
<dbReference type="InterPro" id="IPR037185">
    <property type="entry name" value="EmrE-like"/>
</dbReference>
<proteinExistence type="predicted"/>
<dbReference type="InterPro" id="IPR000620">
    <property type="entry name" value="EamA_dom"/>
</dbReference>
<name>A0A7D5GC22_9EURY</name>
<feature type="transmembrane region" description="Helical" evidence="5">
    <location>
        <begin position="222"/>
        <end position="242"/>
    </location>
</feature>
<evidence type="ECO:0000256" key="1">
    <source>
        <dbReference type="ARBA" id="ARBA00004141"/>
    </source>
</evidence>
<dbReference type="OrthoDB" id="239604at2157"/>
<keyword evidence="3 5" id="KW-1133">Transmembrane helix</keyword>
<accession>A0A7D5GC22</accession>
<keyword evidence="4 5" id="KW-0472">Membrane</keyword>
<sequence length="292" mass="29923">MYVQPGVLFALAAALLWGVYLFALKRYFDAYPATVLTVLVNSFALVWYLPVVSTRVTPADLPAVEGLGPTDALALVGAVLGVGVGFVLFLHALALGEVSYVAPINKVVPVFVLPLEVALLAADVPPLAVAGIVVVTFAVYVANYRGGDPTEPLRRAASSRAAQLALLSAAVFAVGDVAKRAVLDQVGVPPEALVPTVLGGVVLLLLPSAVRNWPAERPPYRAFAAVGLLVAGAEHFTSIAFAEVPASIASPIVNTQAVVAVVLGGVLLGETRLGTRLVAAALAVVGVGLLAV</sequence>
<dbReference type="GO" id="GO:0016020">
    <property type="term" value="C:membrane"/>
    <property type="evidence" value="ECO:0007669"/>
    <property type="project" value="UniProtKB-SubCell"/>
</dbReference>
<dbReference type="KEGG" id="halg:HUG10_10435"/>
<evidence type="ECO:0000256" key="3">
    <source>
        <dbReference type="ARBA" id="ARBA00022989"/>
    </source>
</evidence>
<organism evidence="7 8">
    <name type="scientific">Halorarum halophilum</name>
    <dbReference type="NCBI Taxonomy" id="2743090"/>
    <lineage>
        <taxon>Archaea</taxon>
        <taxon>Methanobacteriati</taxon>
        <taxon>Methanobacteriota</taxon>
        <taxon>Stenosarchaea group</taxon>
        <taxon>Halobacteria</taxon>
        <taxon>Halobacteriales</taxon>
        <taxon>Haloferacaceae</taxon>
        <taxon>Halorarum</taxon>
    </lineage>
</organism>
<evidence type="ECO:0000313" key="7">
    <source>
        <dbReference type="EMBL" id="QLG27946.1"/>
    </source>
</evidence>
<feature type="domain" description="EamA" evidence="6">
    <location>
        <begin position="162"/>
        <end position="290"/>
    </location>
</feature>
<dbReference type="PANTHER" id="PTHR32322">
    <property type="entry name" value="INNER MEMBRANE TRANSPORTER"/>
    <property type="match status" value="1"/>
</dbReference>
<evidence type="ECO:0000313" key="8">
    <source>
        <dbReference type="Proteomes" id="UP000509750"/>
    </source>
</evidence>
<feature type="transmembrane region" description="Helical" evidence="5">
    <location>
        <begin position="127"/>
        <end position="144"/>
    </location>
</feature>
<dbReference type="PANTHER" id="PTHR32322:SF2">
    <property type="entry name" value="EAMA DOMAIN-CONTAINING PROTEIN"/>
    <property type="match status" value="1"/>
</dbReference>
<feature type="transmembrane region" description="Helical" evidence="5">
    <location>
        <begin position="248"/>
        <end position="268"/>
    </location>
</feature>
<dbReference type="Proteomes" id="UP000509750">
    <property type="component" value="Chromosome"/>
</dbReference>
<dbReference type="InterPro" id="IPR050638">
    <property type="entry name" value="AA-Vitamin_Transporters"/>
</dbReference>
<keyword evidence="2 5" id="KW-0812">Transmembrane</keyword>
<evidence type="ECO:0000256" key="5">
    <source>
        <dbReference type="SAM" id="Phobius"/>
    </source>
</evidence>
<feature type="transmembrane region" description="Helical" evidence="5">
    <location>
        <begin position="72"/>
        <end position="93"/>
    </location>
</feature>
<evidence type="ECO:0000256" key="4">
    <source>
        <dbReference type="ARBA" id="ARBA00023136"/>
    </source>
</evidence>
<evidence type="ECO:0000259" key="6">
    <source>
        <dbReference type="Pfam" id="PF00892"/>
    </source>
</evidence>
<dbReference type="EMBL" id="CP058529">
    <property type="protein sequence ID" value="QLG27946.1"/>
    <property type="molecule type" value="Genomic_DNA"/>
</dbReference>
<evidence type="ECO:0000256" key="2">
    <source>
        <dbReference type="ARBA" id="ARBA00022692"/>
    </source>
</evidence>
<dbReference type="AlphaFoldDB" id="A0A7D5GC22"/>
<keyword evidence="8" id="KW-1185">Reference proteome</keyword>
<feature type="transmembrane region" description="Helical" evidence="5">
    <location>
        <begin position="273"/>
        <end position="291"/>
    </location>
</feature>
<feature type="domain" description="EamA" evidence="6">
    <location>
        <begin position="5"/>
        <end position="143"/>
    </location>
</feature>
<feature type="transmembrane region" description="Helical" evidence="5">
    <location>
        <begin position="30"/>
        <end position="52"/>
    </location>
</feature>
<dbReference type="SUPFAM" id="SSF103481">
    <property type="entry name" value="Multidrug resistance efflux transporter EmrE"/>
    <property type="match status" value="2"/>
</dbReference>
<protein>
    <submittedName>
        <fullName evidence="7">EamA family transporter</fullName>
    </submittedName>
</protein>
<dbReference type="GeneID" id="56029254"/>
<reference evidence="7 8" key="1">
    <citation type="submission" date="2020-07" db="EMBL/GenBank/DDBJ databases">
        <title>Gai3-2, isolated from salt lake.</title>
        <authorList>
            <person name="Cui H."/>
            <person name="Shi X."/>
        </authorList>
    </citation>
    <scope>NUCLEOTIDE SEQUENCE [LARGE SCALE GENOMIC DNA]</scope>
    <source>
        <strain evidence="7 8">Gai3-2</strain>
    </source>
</reference>